<evidence type="ECO:0000313" key="1">
    <source>
        <dbReference type="EMBL" id="ORY36132.1"/>
    </source>
</evidence>
<proteinExistence type="predicted"/>
<dbReference type="EMBL" id="MCGO01000057">
    <property type="protein sequence ID" value="ORY36132.1"/>
    <property type="molecule type" value="Genomic_DNA"/>
</dbReference>
<sequence>MLENVRKTDAVEHWCEGLAIQLPLNQKYPRLPFHTLNNNHCANSLHSPSLSTRNTTNRFTANHLDLSIQPVQFPHLMQPTPLAFEVFHAKRPNVQTHPRNNEDQVQVVIHPPPSALIAETQYLVSTKTRSSNHSPKILPFLQPLPHLRTIHASLKWYPLLHTYPVQHPTLETPLNIKKVDRIQLHLNSAGKSLLKEAALTTLTTPLNLI</sequence>
<keyword evidence="2" id="KW-1185">Reference proteome</keyword>
<evidence type="ECO:0000313" key="2">
    <source>
        <dbReference type="Proteomes" id="UP000193642"/>
    </source>
</evidence>
<reference evidence="1 2" key="1">
    <citation type="submission" date="2016-07" db="EMBL/GenBank/DDBJ databases">
        <title>Pervasive Adenine N6-methylation of Active Genes in Fungi.</title>
        <authorList>
            <consortium name="DOE Joint Genome Institute"/>
            <person name="Mondo S.J."/>
            <person name="Dannebaum R.O."/>
            <person name="Kuo R.C."/>
            <person name="Labutti K."/>
            <person name="Haridas S."/>
            <person name="Kuo A."/>
            <person name="Salamov A."/>
            <person name="Ahrendt S.R."/>
            <person name="Lipzen A."/>
            <person name="Sullivan W."/>
            <person name="Andreopoulos W.B."/>
            <person name="Clum A."/>
            <person name="Lindquist E."/>
            <person name="Daum C."/>
            <person name="Ramamoorthy G.K."/>
            <person name="Gryganskyi A."/>
            <person name="Culley D."/>
            <person name="Magnuson J.K."/>
            <person name="James T.Y."/>
            <person name="O'Malley M.A."/>
            <person name="Stajich J.E."/>
            <person name="Spatafora J.W."/>
            <person name="Visel A."/>
            <person name="Grigoriev I.V."/>
        </authorList>
    </citation>
    <scope>NUCLEOTIDE SEQUENCE [LARGE SCALE GENOMIC DNA]</scope>
    <source>
        <strain evidence="1 2">JEL800</strain>
    </source>
</reference>
<accession>A0A1Y2BN50</accession>
<organism evidence="1 2">
    <name type="scientific">Rhizoclosmatium globosum</name>
    <dbReference type="NCBI Taxonomy" id="329046"/>
    <lineage>
        <taxon>Eukaryota</taxon>
        <taxon>Fungi</taxon>
        <taxon>Fungi incertae sedis</taxon>
        <taxon>Chytridiomycota</taxon>
        <taxon>Chytridiomycota incertae sedis</taxon>
        <taxon>Chytridiomycetes</taxon>
        <taxon>Chytridiales</taxon>
        <taxon>Chytriomycetaceae</taxon>
        <taxon>Rhizoclosmatium</taxon>
    </lineage>
</organism>
<protein>
    <submittedName>
        <fullName evidence="1">Uncharacterized protein</fullName>
    </submittedName>
</protein>
<comment type="caution">
    <text evidence="1">The sequence shown here is derived from an EMBL/GenBank/DDBJ whole genome shotgun (WGS) entry which is preliminary data.</text>
</comment>
<name>A0A1Y2BN50_9FUNG</name>
<dbReference type="Proteomes" id="UP000193642">
    <property type="component" value="Unassembled WGS sequence"/>
</dbReference>
<dbReference type="AlphaFoldDB" id="A0A1Y2BN50"/>
<gene>
    <name evidence="1" type="ORF">BCR33DRAFT_484459</name>
</gene>